<evidence type="ECO:0000256" key="2">
    <source>
        <dbReference type="ARBA" id="ARBA00023015"/>
    </source>
</evidence>
<evidence type="ECO:0000313" key="8">
    <source>
        <dbReference type="Proteomes" id="UP000224567"/>
    </source>
</evidence>
<dbReference type="InterPro" id="IPR003657">
    <property type="entry name" value="WRKY_dom"/>
</dbReference>
<keyword evidence="8" id="KW-1185">Reference proteome</keyword>
<sequence length="323" mass="35507">MNKELALQEAASTGLKAMEHLIKLAANEPLVQVDCREITDFAVAKLKKANSMVGRTGHARFRRGPVQVRRQAQNDVKSQEQAYQSQDSLTLLSLSPYGYMEKERVQAPMSLSVVAPVTVSVQTGLTLGFKKPSVNVDGAGVGAGVMKWKDAFGRMKNRMSSSSFLLSITNEGNGSIANVALSSSMPLLPMVQAVFAGKQPSATGKRCCEQEQSDDGLSKKKRKVLPRKVIRTPVISSKTTDITADECSWRKYGQKLIKGSPYPRAYYKCTSFPGCPAKKHVEKAMDDPMMLVVTYEEEHHHKQVTVQEYNSQMMVLGSAEGKE</sequence>
<proteinExistence type="predicted"/>
<organism evidence="7 8">
    <name type="scientific">Capsicum baccatum</name>
    <name type="common">Peruvian pepper</name>
    <dbReference type="NCBI Taxonomy" id="33114"/>
    <lineage>
        <taxon>Eukaryota</taxon>
        <taxon>Viridiplantae</taxon>
        <taxon>Streptophyta</taxon>
        <taxon>Embryophyta</taxon>
        <taxon>Tracheophyta</taxon>
        <taxon>Spermatophyta</taxon>
        <taxon>Magnoliopsida</taxon>
        <taxon>eudicotyledons</taxon>
        <taxon>Gunneridae</taxon>
        <taxon>Pentapetalae</taxon>
        <taxon>asterids</taxon>
        <taxon>lamiids</taxon>
        <taxon>Solanales</taxon>
        <taxon>Solanaceae</taxon>
        <taxon>Solanoideae</taxon>
        <taxon>Capsiceae</taxon>
        <taxon>Capsicum</taxon>
    </lineage>
</organism>
<reference evidence="8" key="2">
    <citation type="journal article" date="2017" name="J. Anim. Genet.">
        <title>Multiple reference genome sequences of hot pepper reveal the massive evolution of plant disease resistance genes by retroduplication.</title>
        <authorList>
            <person name="Kim S."/>
            <person name="Park J."/>
            <person name="Yeom S.-I."/>
            <person name="Kim Y.-M."/>
            <person name="Seo E."/>
            <person name="Kim K.-T."/>
            <person name="Kim M.-S."/>
            <person name="Lee J.M."/>
            <person name="Cheong K."/>
            <person name="Shin H.-S."/>
            <person name="Kim S.-B."/>
            <person name="Han K."/>
            <person name="Lee J."/>
            <person name="Park M."/>
            <person name="Lee H.-A."/>
            <person name="Lee H.-Y."/>
            <person name="Lee Y."/>
            <person name="Oh S."/>
            <person name="Lee J.H."/>
            <person name="Choi E."/>
            <person name="Choi E."/>
            <person name="Lee S.E."/>
            <person name="Jeon J."/>
            <person name="Kim H."/>
            <person name="Choi G."/>
            <person name="Song H."/>
            <person name="Lee J."/>
            <person name="Lee S.-C."/>
            <person name="Kwon J.-K."/>
            <person name="Lee H.-Y."/>
            <person name="Koo N."/>
            <person name="Hong Y."/>
            <person name="Kim R.W."/>
            <person name="Kang W.-H."/>
            <person name="Huh J.H."/>
            <person name="Kang B.-C."/>
            <person name="Yang T.-J."/>
            <person name="Lee Y.-H."/>
            <person name="Bennetzen J.L."/>
            <person name="Choi D."/>
        </authorList>
    </citation>
    <scope>NUCLEOTIDE SEQUENCE [LARGE SCALE GENOMIC DNA]</scope>
    <source>
        <strain evidence="8">cv. PBC81</strain>
    </source>
</reference>
<evidence type="ECO:0000256" key="5">
    <source>
        <dbReference type="ARBA" id="ARBA00023242"/>
    </source>
</evidence>
<dbReference type="SUPFAM" id="SSF118290">
    <property type="entry name" value="WRKY DNA-binding domain"/>
    <property type="match status" value="1"/>
</dbReference>
<comment type="subcellular location">
    <subcellularLocation>
        <location evidence="1">Nucleus</location>
    </subcellularLocation>
</comment>
<feature type="domain" description="WRKY" evidence="6">
    <location>
        <begin position="238"/>
        <end position="304"/>
    </location>
</feature>
<name>A0A2G2V128_CAPBA</name>
<keyword evidence="5" id="KW-0539">Nucleus</keyword>
<keyword evidence="2" id="KW-0805">Transcription regulation</keyword>
<evidence type="ECO:0000256" key="3">
    <source>
        <dbReference type="ARBA" id="ARBA00023125"/>
    </source>
</evidence>
<dbReference type="GO" id="GO:0003700">
    <property type="term" value="F:DNA-binding transcription factor activity"/>
    <property type="evidence" value="ECO:0007669"/>
    <property type="project" value="InterPro"/>
</dbReference>
<evidence type="ECO:0000256" key="1">
    <source>
        <dbReference type="ARBA" id="ARBA00004123"/>
    </source>
</evidence>
<evidence type="ECO:0000256" key="4">
    <source>
        <dbReference type="ARBA" id="ARBA00023163"/>
    </source>
</evidence>
<protein>
    <submittedName>
        <fullName evidence="7">WRKY transcription factor 7</fullName>
    </submittedName>
</protein>
<dbReference type="GO" id="GO:0005634">
    <property type="term" value="C:nucleus"/>
    <property type="evidence" value="ECO:0007669"/>
    <property type="project" value="UniProtKB-SubCell"/>
</dbReference>
<reference evidence="7 8" key="1">
    <citation type="journal article" date="2017" name="Genome Biol.">
        <title>New reference genome sequences of hot pepper reveal the massive evolution of plant disease-resistance genes by retroduplication.</title>
        <authorList>
            <person name="Kim S."/>
            <person name="Park J."/>
            <person name="Yeom S.I."/>
            <person name="Kim Y.M."/>
            <person name="Seo E."/>
            <person name="Kim K.T."/>
            <person name="Kim M.S."/>
            <person name="Lee J.M."/>
            <person name="Cheong K."/>
            <person name="Shin H.S."/>
            <person name="Kim S.B."/>
            <person name="Han K."/>
            <person name="Lee J."/>
            <person name="Park M."/>
            <person name="Lee H.A."/>
            <person name="Lee H.Y."/>
            <person name="Lee Y."/>
            <person name="Oh S."/>
            <person name="Lee J.H."/>
            <person name="Choi E."/>
            <person name="Choi E."/>
            <person name="Lee S.E."/>
            <person name="Jeon J."/>
            <person name="Kim H."/>
            <person name="Choi G."/>
            <person name="Song H."/>
            <person name="Lee J."/>
            <person name="Lee S.C."/>
            <person name="Kwon J.K."/>
            <person name="Lee H.Y."/>
            <person name="Koo N."/>
            <person name="Hong Y."/>
            <person name="Kim R.W."/>
            <person name="Kang W.H."/>
            <person name="Huh J.H."/>
            <person name="Kang B.C."/>
            <person name="Yang T.J."/>
            <person name="Lee Y.H."/>
            <person name="Bennetzen J.L."/>
            <person name="Choi D."/>
        </authorList>
    </citation>
    <scope>NUCLEOTIDE SEQUENCE [LARGE SCALE GENOMIC DNA]</scope>
    <source>
        <strain evidence="8">cv. PBC81</strain>
    </source>
</reference>
<dbReference type="SMART" id="SM00774">
    <property type="entry name" value="WRKY"/>
    <property type="match status" value="1"/>
</dbReference>
<gene>
    <name evidence="7" type="ORF">CQW23_33709</name>
</gene>
<dbReference type="OrthoDB" id="777189at2759"/>
<evidence type="ECO:0000259" key="6">
    <source>
        <dbReference type="PROSITE" id="PS50811"/>
    </source>
</evidence>
<dbReference type="PANTHER" id="PTHR31282">
    <property type="entry name" value="WRKY TRANSCRIPTION FACTOR 21-RELATED"/>
    <property type="match status" value="1"/>
</dbReference>
<dbReference type="InterPro" id="IPR036576">
    <property type="entry name" value="WRKY_dom_sf"/>
</dbReference>
<dbReference type="Gene3D" id="2.20.25.80">
    <property type="entry name" value="WRKY domain"/>
    <property type="match status" value="1"/>
</dbReference>
<dbReference type="PROSITE" id="PS50811">
    <property type="entry name" value="WRKY"/>
    <property type="match status" value="1"/>
</dbReference>
<dbReference type="Proteomes" id="UP000224567">
    <property type="component" value="Unassembled WGS sequence"/>
</dbReference>
<dbReference type="EMBL" id="MLFT02000677">
    <property type="protein sequence ID" value="PHT26679.1"/>
    <property type="molecule type" value="Genomic_DNA"/>
</dbReference>
<keyword evidence="4" id="KW-0804">Transcription</keyword>
<dbReference type="GO" id="GO:0043565">
    <property type="term" value="F:sequence-specific DNA binding"/>
    <property type="evidence" value="ECO:0007669"/>
    <property type="project" value="InterPro"/>
</dbReference>
<dbReference type="Pfam" id="PF03106">
    <property type="entry name" value="WRKY"/>
    <property type="match status" value="1"/>
</dbReference>
<dbReference type="InterPro" id="IPR044810">
    <property type="entry name" value="WRKY_plant"/>
</dbReference>
<comment type="caution">
    <text evidence="7">The sequence shown here is derived from an EMBL/GenBank/DDBJ whole genome shotgun (WGS) entry which is preliminary data.</text>
</comment>
<dbReference type="AlphaFoldDB" id="A0A2G2V128"/>
<keyword evidence="3" id="KW-0238">DNA-binding</keyword>
<accession>A0A2G2V128</accession>
<evidence type="ECO:0000313" key="7">
    <source>
        <dbReference type="EMBL" id="PHT26679.1"/>
    </source>
</evidence>